<name>A0A836CN96_9STRA</name>
<evidence type="ECO:0000313" key="3">
    <source>
        <dbReference type="EMBL" id="KAG5191513.1"/>
    </source>
</evidence>
<keyword evidence="4" id="KW-1185">Reference proteome</keyword>
<dbReference type="Gene3D" id="1.10.150.50">
    <property type="entry name" value="Transcription Factor, Ets-1"/>
    <property type="match status" value="1"/>
</dbReference>
<feature type="region of interest" description="Disordered" evidence="1">
    <location>
        <begin position="141"/>
        <end position="171"/>
    </location>
</feature>
<dbReference type="InterPro" id="IPR001660">
    <property type="entry name" value="SAM"/>
</dbReference>
<evidence type="ECO:0000259" key="2">
    <source>
        <dbReference type="PROSITE" id="PS50105"/>
    </source>
</evidence>
<feature type="compositionally biased region" description="Basic and acidic residues" evidence="1">
    <location>
        <begin position="411"/>
        <end position="444"/>
    </location>
</feature>
<dbReference type="InterPro" id="IPR013761">
    <property type="entry name" value="SAM/pointed_sf"/>
</dbReference>
<protein>
    <recommendedName>
        <fullName evidence="2">SAM domain-containing protein</fullName>
    </recommendedName>
</protein>
<organism evidence="3 4">
    <name type="scientific">Tribonema minus</name>
    <dbReference type="NCBI Taxonomy" id="303371"/>
    <lineage>
        <taxon>Eukaryota</taxon>
        <taxon>Sar</taxon>
        <taxon>Stramenopiles</taxon>
        <taxon>Ochrophyta</taxon>
        <taxon>PX clade</taxon>
        <taxon>Xanthophyceae</taxon>
        <taxon>Tribonematales</taxon>
        <taxon>Tribonemataceae</taxon>
        <taxon>Tribonema</taxon>
    </lineage>
</organism>
<evidence type="ECO:0000256" key="1">
    <source>
        <dbReference type="SAM" id="MobiDB-lite"/>
    </source>
</evidence>
<dbReference type="Proteomes" id="UP000664859">
    <property type="component" value="Unassembled WGS sequence"/>
</dbReference>
<feature type="compositionally biased region" description="Low complexity" evidence="1">
    <location>
        <begin position="653"/>
        <end position="665"/>
    </location>
</feature>
<dbReference type="Pfam" id="PF00397">
    <property type="entry name" value="WW"/>
    <property type="match status" value="1"/>
</dbReference>
<dbReference type="AlphaFoldDB" id="A0A836CN96"/>
<proteinExistence type="predicted"/>
<comment type="caution">
    <text evidence="3">The sequence shown here is derived from an EMBL/GenBank/DDBJ whole genome shotgun (WGS) entry which is preliminary data.</text>
</comment>
<feature type="compositionally biased region" description="Basic residues" evidence="1">
    <location>
        <begin position="38"/>
        <end position="48"/>
    </location>
</feature>
<dbReference type="SUPFAM" id="SSF47769">
    <property type="entry name" value="SAM/Pointed domain"/>
    <property type="match status" value="1"/>
</dbReference>
<feature type="region of interest" description="Disordered" evidence="1">
    <location>
        <begin position="410"/>
        <end position="461"/>
    </location>
</feature>
<dbReference type="InterPro" id="IPR001202">
    <property type="entry name" value="WW_dom"/>
</dbReference>
<dbReference type="SMART" id="SM00456">
    <property type="entry name" value="WW"/>
    <property type="match status" value="1"/>
</dbReference>
<dbReference type="EMBL" id="JAFCMP010000019">
    <property type="protein sequence ID" value="KAG5191513.1"/>
    <property type="molecule type" value="Genomic_DNA"/>
</dbReference>
<gene>
    <name evidence="3" type="ORF">JKP88DRAFT_295901</name>
</gene>
<feature type="region of interest" description="Disordered" evidence="1">
    <location>
        <begin position="325"/>
        <end position="371"/>
    </location>
</feature>
<dbReference type="Gene3D" id="2.20.70.10">
    <property type="match status" value="1"/>
</dbReference>
<dbReference type="InterPro" id="IPR036020">
    <property type="entry name" value="WW_dom_sf"/>
</dbReference>
<feature type="region of interest" description="Disordered" evidence="1">
    <location>
        <begin position="27"/>
        <end position="53"/>
    </location>
</feature>
<feature type="region of interest" description="Disordered" evidence="1">
    <location>
        <begin position="75"/>
        <end position="115"/>
    </location>
</feature>
<feature type="compositionally biased region" description="Low complexity" evidence="1">
    <location>
        <begin position="325"/>
        <end position="342"/>
    </location>
</feature>
<dbReference type="PROSITE" id="PS01159">
    <property type="entry name" value="WW_DOMAIN_1"/>
    <property type="match status" value="1"/>
</dbReference>
<sequence>MAVPPDLIDLQMRRLNELWLRRQHLQVGSNHAASTKKVGPRSRSKPRRGGGGGTGDYLQCCHCYNQAPVHKDCTREQLPASSPPRRRQRPLPPVKPINNRPQSAPCARPPQSTSLPWSPVSWKVDAVHRVHAQSADLLRSCSPSRRRHKRPLCDTNKAAADGGSGRSDVAQQCTPHDDVSLTAGNLLEAGPGQVCMFLRLLGLGAYAPGFAKRGVVGVDLLACEDEDLAACGVDFRPHRLRLLEEIARLRGAPAAALDARGCANTAPQQQHDRALQVEDADLHDNCLEPASPPYQLQCQGAAASASAATPAARVAEAQSDAQSALAGSVASAPPPSAAQSHGSARDVLPRQHQRHGGSVGGNDQAAAASSCSQTEGPAAVAAAAGAGAARAQPAALDTGQAAVAAAASTEAADRSKCHDSADTKDAAVPNEGRDSDSDLKRQDSDLQYPSDEAVADRKVSTNAATAVVPAPRARGAMRASMAASAERSARIAATSAAAASTPRSDQGCASAAVAAHTISAAEIHVSSSDTVRAVLPAVSPSAQHLSSAADQCAAAAAAAAAAPAPAVAIPPAEPLATLAVNAAAAAAAAAAAEAAEAQPTIKAARATWPASSAAAAAAAAVPRWSCFTDPASGQPYFFDAAAGVSTWDVPEEFAPASPAERAPSSTQLSVEEGGGGEGGSDYSVDFEASVGDGGGAAAAAEEQEESAYELRLLRGTGSSYGIDVGVSTYW</sequence>
<dbReference type="CDD" id="cd00201">
    <property type="entry name" value="WW"/>
    <property type="match status" value="1"/>
</dbReference>
<feature type="domain" description="SAM" evidence="2">
    <location>
        <begin position="189"/>
        <end position="252"/>
    </location>
</feature>
<dbReference type="PROSITE" id="PS50105">
    <property type="entry name" value="SAM_DOMAIN"/>
    <property type="match status" value="1"/>
</dbReference>
<dbReference type="SMART" id="SM00454">
    <property type="entry name" value="SAM"/>
    <property type="match status" value="1"/>
</dbReference>
<dbReference type="SUPFAM" id="SSF51045">
    <property type="entry name" value="WW domain"/>
    <property type="match status" value="1"/>
</dbReference>
<accession>A0A836CN96</accession>
<evidence type="ECO:0000313" key="4">
    <source>
        <dbReference type="Proteomes" id="UP000664859"/>
    </source>
</evidence>
<reference evidence="3" key="1">
    <citation type="submission" date="2021-02" db="EMBL/GenBank/DDBJ databases">
        <title>First Annotated Genome of the Yellow-green Alga Tribonema minus.</title>
        <authorList>
            <person name="Mahan K.M."/>
        </authorList>
    </citation>
    <scope>NUCLEOTIDE SEQUENCE</scope>
    <source>
        <strain evidence="3">UTEX B ZZ1240</strain>
    </source>
</reference>
<feature type="region of interest" description="Disordered" evidence="1">
    <location>
        <begin position="653"/>
        <end position="687"/>
    </location>
</feature>
<dbReference type="CDD" id="cd09487">
    <property type="entry name" value="SAM_superfamily"/>
    <property type="match status" value="1"/>
</dbReference>
<dbReference type="Pfam" id="PF07647">
    <property type="entry name" value="SAM_2"/>
    <property type="match status" value="1"/>
</dbReference>